<organism evidence="4 5">
    <name type="scientific">Canis lupus dingo</name>
    <name type="common">dingo</name>
    <dbReference type="NCBI Taxonomy" id="286419"/>
    <lineage>
        <taxon>Eukaryota</taxon>
        <taxon>Metazoa</taxon>
        <taxon>Chordata</taxon>
        <taxon>Craniata</taxon>
        <taxon>Vertebrata</taxon>
        <taxon>Euteleostomi</taxon>
        <taxon>Mammalia</taxon>
        <taxon>Eutheria</taxon>
        <taxon>Laurasiatheria</taxon>
        <taxon>Carnivora</taxon>
        <taxon>Caniformia</taxon>
        <taxon>Canidae</taxon>
        <taxon>Canis</taxon>
    </lineage>
</organism>
<keyword evidence="5" id="KW-1185">Reference proteome</keyword>
<reference evidence="4" key="2">
    <citation type="submission" date="2025-09" db="UniProtKB">
        <authorList>
            <consortium name="Ensembl"/>
        </authorList>
    </citation>
    <scope>IDENTIFICATION</scope>
</reference>
<dbReference type="Proteomes" id="UP000694391">
    <property type="component" value="Unplaced"/>
</dbReference>
<evidence type="ECO:0000313" key="5">
    <source>
        <dbReference type="Proteomes" id="UP000694391"/>
    </source>
</evidence>
<accession>A0A8C0JH16</accession>
<dbReference type="GO" id="GO:0044877">
    <property type="term" value="F:protein-containing complex binding"/>
    <property type="evidence" value="ECO:0007669"/>
    <property type="project" value="Ensembl"/>
</dbReference>
<dbReference type="Ensembl" id="ENSCAFT00020000246.1">
    <property type="protein sequence ID" value="ENSCAFP00020000191.1"/>
    <property type="gene ID" value="ENSCAFG00020000227.1"/>
</dbReference>
<gene>
    <name evidence="4" type="primary">POLDIP3</name>
</gene>
<evidence type="ECO:0000313" key="4">
    <source>
        <dbReference type="Ensembl" id="ENSCAFP00020000191.1"/>
    </source>
</evidence>
<dbReference type="GO" id="GO:0016607">
    <property type="term" value="C:nuclear speck"/>
    <property type="evidence" value="ECO:0007669"/>
    <property type="project" value="Ensembl"/>
</dbReference>
<keyword evidence="1" id="KW-0509">mRNA transport</keyword>
<dbReference type="PANTHER" id="PTHR19965">
    <property type="entry name" value="RNA AND EXPORT FACTOR BINDING PROTEIN"/>
    <property type="match status" value="1"/>
</dbReference>
<feature type="region of interest" description="Disordered" evidence="3">
    <location>
        <begin position="225"/>
        <end position="245"/>
    </location>
</feature>
<dbReference type="PANTHER" id="PTHR19965:SF96">
    <property type="entry name" value="POLYMERASE DELTA-INTERACTING PROTEIN 3"/>
    <property type="match status" value="1"/>
</dbReference>
<reference evidence="4" key="1">
    <citation type="submission" date="2025-08" db="UniProtKB">
        <authorList>
            <consortium name="Ensembl"/>
        </authorList>
    </citation>
    <scope>IDENTIFICATION</scope>
</reference>
<sequence>MADISLDELIRKRGAATKGRLNARPGVGGVRSRVGIQQGLLGQPARTATFQQRFDARQKIGLSDARLKLGVQDAREKLLQKDARFRIKGKVQDAREMLNSRKQQVTVPQKPRQVADAREKISLKRSSPATFLSPPIGTVTPALKLTKTIQVPQQKAMAPLHTHPAGMRINVVNNHPAKQAGLSSSKFSMSKALPLTKVVQNDAYTAPALPSSVRTKALTSMSRTLVNKEESPKELPPAEPVLSPLEGTKMTVNNLHPRVTEEDIVVSTMSCQNFRFKPLLCQGTPRPPPGSLSKTHRTPHRIMSGLRLITGYSKISKGKGLWSRGWGNLGATFWIPPESSHTERILFPQQRAVTHETRELVTDSVPRVFTRNPSRRHPLPMLHTSIPDCQEEKQVFSINHICTVYTQ</sequence>
<dbReference type="GO" id="GO:0036464">
    <property type="term" value="C:cytoplasmic ribonucleoprotein granule"/>
    <property type="evidence" value="ECO:0007669"/>
    <property type="project" value="Ensembl"/>
</dbReference>
<evidence type="ECO:0000256" key="2">
    <source>
        <dbReference type="ARBA" id="ARBA00022884"/>
    </source>
</evidence>
<dbReference type="GO" id="GO:0016973">
    <property type="term" value="P:poly(A)+ mRNA export from nucleus"/>
    <property type="evidence" value="ECO:0007669"/>
    <property type="project" value="Ensembl"/>
</dbReference>
<dbReference type="GO" id="GO:0045727">
    <property type="term" value="P:positive regulation of translation"/>
    <property type="evidence" value="ECO:0007669"/>
    <property type="project" value="Ensembl"/>
</dbReference>
<keyword evidence="2" id="KW-0694">RNA-binding</keyword>
<dbReference type="InterPro" id="IPR051229">
    <property type="entry name" value="ALYREF_mRNA_export"/>
</dbReference>
<protein>
    <submittedName>
        <fullName evidence="4">DNA polymerase delta interacting protein 3</fullName>
    </submittedName>
</protein>
<keyword evidence="1" id="KW-0813">Transport</keyword>
<evidence type="ECO:0000256" key="1">
    <source>
        <dbReference type="ARBA" id="ARBA00022816"/>
    </source>
</evidence>
<dbReference type="AlphaFoldDB" id="A0A8C0JH16"/>
<proteinExistence type="predicted"/>
<evidence type="ECO:0000256" key="3">
    <source>
        <dbReference type="SAM" id="MobiDB-lite"/>
    </source>
</evidence>
<name>A0A8C0JH16_CANLU</name>
<dbReference type="GO" id="GO:0003729">
    <property type="term" value="F:mRNA binding"/>
    <property type="evidence" value="ECO:0007669"/>
    <property type="project" value="TreeGrafter"/>
</dbReference>
<dbReference type="GeneTree" id="ENSGT00390000018868"/>